<gene>
    <name evidence="1" type="ORF">PHYPSEUDO_013367</name>
</gene>
<keyword evidence="2" id="KW-1185">Reference proteome</keyword>
<comment type="caution">
    <text evidence="1">The sequence shown here is derived from an EMBL/GenBank/DDBJ whole genome shotgun (WGS) entry which is preliminary data.</text>
</comment>
<protein>
    <submittedName>
        <fullName evidence="1">Uncharacterized protein</fullName>
    </submittedName>
</protein>
<reference evidence="1" key="1">
    <citation type="submission" date="2021-02" db="EMBL/GenBank/DDBJ databases">
        <authorList>
            <person name="Palmer J.M."/>
        </authorList>
    </citation>
    <scope>NUCLEOTIDE SEQUENCE</scope>
    <source>
        <strain evidence="1">SCRP734</strain>
    </source>
</reference>
<name>A0A8T1W8C2_9STRA</name>
<accession>A0A8T1W8C2</accession>
<dbReference type="AlphaFoldDB" id="A0A8T1W8C2"/>
<organism evidence="1 2">
    <name type="scientific">Phytophthora pseudosyringae</name>
    <dbReference type="NCBI Taxonomy" id="221518"/>
    <lineage>
        <taxon>Eukaryota</taxon>
        <taxon>Sar</taxon>
        <taxon>Stramenopiles</taxon>
        <taxon>Oomycota</taxon>
        <taxon>Peronosporomycetes</taxon>
        <taxon>Peronosporales</taxon>
        <taxon>Peronosporaceae</taxon>
        <taxon>Phytophthora</taxon>
    </lineage>
</organism>
<proteinExistence type="predicted"/>
<sequence length="281" mass="30884">MERLADALCQPYVGDADAKFLRYLMRCCKNYYDAPAAYVAPGKDADDKELPESETFDARLLYVCARSNKRSTGFPVATPELSEVLFGNANMIRPLEVALEYAIANWESASDWLALFGVDPAVNANACKRGPEAVGPPTKRQRLVGATPNKALASALQSIIDTDWSRSSREVASQDERRVKVLVLAVDEARSLLEKEDAYGVNYLCNLRSDLDLVNRSMMMRKVCGAGRHEPANRRLGPIACQGRTPANQERHVQVVVPAVRAHPHDGRHAEWGPSSTGSSV</sequence>
<evidence type="ECO:0000313" key="1">
    <source>
        <dbReference type="EMBL" id="KAG7387969.1"/>
    </source>
</evidence>
<dbReference type="Proteomes" id="UP000694044">
    <property type="component" value="Unassembled WGS sequence"/>
</dbReference>
<dbReference type="EMBL" id="JAGDFM010000069">
    <property type="protein sequence ID" value="KAG7387969.1"/>
    <property type="molecule type" value="Genomic_DNA"/>
</dbReference>
<evidence type="ECO:0000313" key="2">
    <source>
        <dbReference type="Proteomes" id="UP000694044"/>
    </source>
</evidence>
<dbReference type="OrthoDB" id="10597808at2759"/>